<dbReference type="AlphaFoldDB" id="A0AAT9FH06"/>
<sequence length="104" mass="11920">MVANLVYSARLSSTFGNNKKDMNIDHTEHITSKDDLARFLDCILDDHAKNGGTWENNDLPSFIEALQAWLRDNGGYYRNMNIDYGSVNPWREISEAFSAARIYE</sequence>
<protein>
    <recommendedName>
        <fullName evidence="1">DUF7660 domain-containing protein</fullName>
    </recommendedName>
</protein>
<gene>
    <name evidence="2" type="ORF">NT6N_03000</name>
</gene>
<dbReference type="Pfam" id="PF24693">
    <property type="entry name" value="DUF7660"/>
    <property type="match status" value="1"/>
</dbReference>
<dbReference type="EMBL" id="AP026866">
    <property type="protein sequence ID" value="BDS05260.1"/>
    <property type="molecule type" value="Genomic_DNA"/>
</dbReference>
<reference evidence="2" key="1">
    <citation type="submission" date="2024-07" db="EMBL/GenBank/DDBJ databases">
        <title>Complete genome sequence of Verrucomicrobiaceae bacterium NT6N.</title>
        <authorList>
            <person name="Huang C."/>
            <person name="Takami H."/>
            <person name="Hamasaki K."/>
        </authorList>
    </citation>
    <scope>NUCLEOTIDE SEQUENCE</scope>
    <source>
        <strain evidence="2">NT6N</strain>
    </source>
</reference>
<proteinExistence type="predicted"/>
<organism evidence="2">
    <name type="scientific">Oceaniferula spumae</name>
    <dbReference type="NCBI Taxonomy" id="2979115"/>
    <lineage>
        <taxon>Bacteria</taxon>
        <taxon>Pseudomonadati</taxon>
        <taxon>Verrucomicrobiota</taxon>
        <taxon>Verrucomicrobiia</taxon>
        <taxon>Verrucomicrobiales</taxon>
        <taxon>Verrucomicrobiaceae</taxon>
        <taxon>Oceaniferula</taxon>
    </lineage>
</organism>
<evidence type="ECO:0000313" key="2">
    <source>
        <dbReference type="EMBL" id="BDS05260.1"/>
    </source>
</evidence>
<accession>A0AAT9FH06</accession>
<dbReference type="InterPro" id="IPR056077">
    <property type="entry name" value="DUF7660"/>
</dbReference>
<name>A0AAT9FH06_9BACT</name>
<feature type="domain" description="DUF7660" evidence="1">
    <location>
        <begin position="32"/>
        <end position="104"/>
    </location>
</feature>
<evidence type="ECO:0000259" key="1">
    <source>
        <dbReference type="Pfam" id="PF24693"/>
    </source>
</evidence>
<dbReference type="KEGG" id="osu:NT6N_03000"/>